<dbReference type="PANTHER" id="PTHR30273">
    <property type="entry name" value="PERIPLASMIC SIGNAL SENSOR AND SIGMA FACTOR ACTIVATOR FECR-RELATED"/>
    <property type="match status" value="1"/>
</dbReference>
<dbReference type="RefSeq" id="WP_138724361.1">
    <property type="nucleotide sequence ID" value="NZ_SSHJ02000008.1"/>
</dbReference>
<dbReference type="Gene3D" id="2.60.120.1440">
    <property type="match status" value="1"/>
</dbReference>
<evidence type="ECO:0000313" key="4">
    <source>
        <dbReference type="EMBL" id="MFN0257293.1"/>
    </source>
</evidence>
<dbReference type="PANTHER" id="PTHR30273:SF2">
    <property type="entry name" value="PROTEIN FECR"/>
    <property type="match status" value="1"/>
</dbReference>
<keyword evidence="5" id="KW-1185">Reference proteome</keyword>
<sequence length="392" mass="43349">MENKGSKHIHNYLEGKLSEQERARLETWYLLKAEQSDDSAAQTDYDQLGPKLWNQIEEALVDRSFQSSVKQHRTISLFGSTFFKIAVAATLILAATATFIMLRDNGQVDRFVIAREKDIAPGQNKAYLTLSDGRRIDLTEASAGNVASETGLEVSKSADGTLIYKASGTGTPTRGFNDISTPRGGQYTVVLPDGSKVWLNAGSSLRYPIAFGASGRSVTLMGEGYFEVAHIQTKEGRMPFTVTVRRHNGEQELVKVLGTQFNINAYDDEPTIKTTLLKGSVRIDAGGKSALLKPGQQSKVDNGRIELEPADTEMAIAWKNGDFVFREDLHSAMRKVARWYDVEVVYEASAPEKLMLGGWMSRGTNISEVLDHIQSTGKVQFRLEGRRVTVFN</sequence>
<comment type="caution">
    <text evidence="4">The sequence shown here is derived from an EMBL/GenBank/DDBJ whole genome shotgun (WGS) entry which is preliminary data.</text>
</comment>
<proteinExistence type="predicted"/>
<reference evidence="4 5" key="1">
    <citation type="submission" date="2024-12" db="EMBL/GenBank/DDBJ databases">
        <authorList>
            <person name="Hu S."/>
        </authorList>
    </citation>
    <scope>NUCLEOTIDE SEQUENCE [LARGE SCALE GENOMIC DNA]</scope>
    <source>
        <strain evidence="4 5">THG-T11</strain>
    </source>
</reference>
<keyword evidence="1" id="KW-1133">Transmembrane helix</keyword>
<dbReference type="InterPro" id="IPR032508">
    <property type="entry name" value="FecR_C"/>
</dbReference>
<evidence type="ECO:0000259" key="2">
    <source>
        <dbReference type="Pfam" id="PF04773"/>
    </source>
</evidence>
<name>A0ABW9J9S7_9SPHI</name>
<organism evidence="4 5">
    <name type="scientific">Pedobacter ureilyticus</name>
    <dbReference type="NCBI Taxonomy" id="1393051"/>
    <lineage>
        <taxon>Bacteria</taxon>
        <taxon>Pseudomonadati</taxon>
        <taxon>Bacteroidota</taxon>
        <taxon>Sphingobacteriia</taxon>
        <taxon>Sphingobacteriales</taxon>
        <taxon>Sphingobacteriaceae</taxon>
        <taxon>Pedobacter</taxon>
    </lineage>
</organism>
<feature type="domain" description="FecR protein" evidence="2">
    <location>
        <begin position="178"/>
        <end position="282"/>
    </location>
</feature>
<dbReference type="Pfam" id="PF16344">
    <property type="entry name" value="FecR_C"/>
    <property type="match status" value="1"/>
</dbReference>
<evidence type="ECO:0000313" key="5">
    <source>
        <dbReference type="Proteomes" id="UP001517247"/>
    </source>
</evidence>
<keyword evidence="1" id="KW-0812">Transmembrane</keyword>
<dbReference type="InterPro" id="IPR012373">
    <property type="entry name" value="Ferrdict_sens_TM"/>
</dbReference>
<evidence type="ECO:0000259" key="3">
    <source>
        <dbReference type="Pfam" id="PF16344"/>
    </source>
</evidence>
<accession>A0ABW9J9S7</accession>
<dbReference type="Gene3D" id="3.55.50.30">
    <property type="match status" value="1"/>
</dbReference>
<keyword evidence="1" id="KW-0472">Membrane</keyword>
<dbReference type="InterPro" id="IPR006860">
    <property type="entry name" value="FecR"/>
</dbReference>
<evidence type="ECO:0000256" key="1">
    <source>
        <dbReference type="SAM" id="Phobius"/>
    </source>
</evidence>
<dbReference type="Pfam" id="PF04773">
    <property type="entry name" value="FecR"/>
    <property type="match status" value="1"/>
</dbReference>
<gene>
    <name evidence="4" type="ORF">E6A44_017010</name>
</gene>
<dbReference type="EMBL" id="SSHJ02000008">
    <property type="protein sequence ID" value="MFN0257293.1"/>
    <property type="molecule type" value="Genomic_DNA"/>
</dbReference>
<feature type="domain" description="Protein FecR C-terminal" evidence="3">
    <location>
        <begin position="323"/>
        <end position="390"/>
    </location>
</feature>
<feature type="transmembrane region" description="Helical" evidence="1">
    <location>
        <begin position="82"/>
        <end position="102"/>
    </location>
</feature>
<dbReference type="Proteomes" id="UP001517247">
    <property type="component" value="Unassembled WGS sequence"/>
</dbReference>
<protein>
    <submittedName>
        <fullName evidence="4">FecR family protein</fullName>
    </submittedName>
</protein>